<feature type="compositionally biased region" description="Acidic residues" evidence="1">
    <location>
        <begin position="1288"/>
        <end position="1313"/>
    </location>
</feature>
<evidence type="ECO:0000313" key="4">
    <source>
        <dbReference type="EMBL" id="PZR52989.1"/>
    </source>
</evidence>
<dbReference type="PROSITE" id="PS50234">
    <property type="entry name" value="VWFA"/>
    <property type="match status" value="1"/>
</dbReference>
<evidence type="ECO:0000259" key="3">
    <source>
        <dbReference type="PROSITE" id="PS50234"/>
    </source>
</evidence>
<proteinExistence type="predicted"/>
<dbReference type="RefSeq" id="WP_111251124.1">
    <property type="nucleotide sequence ID" value="NZ_QKWH01000006.1"/>
</dbReference>
<sequence>MAGFAVPVLALLGSGALGAGPVAADEPDPTQVTEQAPEGSDDPAPAQGDPATVPDDGSGQGIEGAEGSAPAPGAEGPAGTSEATAATDEPVPAADAADEPAPAADAAVTEATPVPAAGQPATVVVHVGGDRAGDGGVSGLAGVTLGLFPSEGATAPVAAPWATATSDAAGVVTFTVPAEGTGTAYWVKGISGSGAYTLNPSLATAPITNPTSDTARTYAFQTPQLQQGGTYESGKDFMRQGGTNDYASSTGTWAPSRSNPDLPEQCGLDVALVVDLSASVLQANATQDLRRAATSYANALLGTPSRVQLISFGTTATTVSGLTSVSTQAGVDGLTRSINTLQPQSSSYTNWDGALRTVRQQDGAFDLAVVITDGNPTVLGDGSAGRNTRLAEVEAGIFSANALKSEGTHVLAMGVGDAVRSKNAALNLQAISGPDDFVQAADYEALAQELRDRVFERCAPSLTVVKQVAPADGGPAAPAAGWTFDASGDAVSATGTTDGTGAVNFPVTSDAGSGRTPVTVTERQQPGYTLQQQDGSNAVCTVKNKDNPLGTTLGVENTGTDGFTLSMGSGDMVSCTVVNAAPAELSTTVTADPTFERDYDWGVSKQVKDADGTWVDATERRSRPHTAQAFDYRVVVTPQGPQDSGYRVHGTVTVTNPNASAVPLTAVDVTVGGVPATVEIPDGATVPAGGQVEVPFTATMPQGTTAGTTAEVVATASWGDVTTPPATTEVAFAGVRPTETDRTVVVEDTAPELAQAYSLEERTLDATQGEQTFTYSRDLGAELGAGETGEYPNTASIPPTSDQPEQSDDADVTVRTGRDLLVEKAVAAQLHRTYAWSLEKDVVGDDVKEAGEDGTATFSYRVTATPGAATDSGWAMDGTITVSNPNPWPVDATAADLPELGEGVTCTVDGGTAQVPAAGPDGPGTTTFGYTCLFDGKPDLDGANVATVTWDPEQASSAHGTASHSVDVTEATWDKTVENETVTVVDDKTVEGQEIVLGQATWNPDGTPTTFTYDLTVDGPQEPATERQHTNTTWLREVPPIRDEETVTVLERPAYDLALREWVGELYRDGQLVSARNPDADDPGPDYDVPYAAFDKAGVDVRVGDVLVHDLHLFNQGNRPARVEELVDYLPEGLALATPEQLATVPGEDNTGWEPRDGKLFYTPAGDGIVIEPGHEAEVRLVLQVTEAALPTQGDDHRDVTNFAEISRFSGLVVTPQAEPQPASPFAASLRRLVPDHLFAAVSPLAAATPLAAPAGTWEQVADVDSRADAQNYTLVDGVVRYDKYENNEVDEHDTTDEWDTPVADVDNDEDDHDGNVVRVLSAVVPPTQPDEPGTPQQPATPQDPANPAAPVDPTDPTAPAVGGATEGSRGPAAQPAQQPAWWVG</sequence>
<evidence type="ECO:0000256" key="1">
    <source>
        <dbReference type="SAM" id="MobiDB-lite"/>
    </source>
</evidence>
<keyword evidence="2" id="KW-0732">Signal</keyword>
<dbReference type="EMBL" id="QKWH01000006">
    <property type="protein sequence ID" value="PZR52989.1"/>
    <property type="molecule type" value="Genomic_DNA"/>
</dbReference>
<organism evidence="4 5">
    <name type="scientific">Xylanimonas oleitrophica</name>
    <dbReference type="NCBI Taxonomy" id="2607479"/>
    <lineage>
        <taxon>Bacteria</taxon>
        <taxon>Bacillati</taxon>
        <taxon>Actinomycetota</taxon>
        <taxon>Actinomycetes</taxon>
        <taxon>Micrococcales</taxon>
        <taxon>Promicromonosporaceae</taxon>
        <taxon>Xylanimonas</taxon>
    </lineage>
</organism>
<feature type="non-terminal residue" evidence="4">
    <location>
        <position position="1385"/>
    </location>
</feature>
<feature type="compositionally biased region" description="Low complexity" evidence="1">
    <location>
        <begin position="65"/>
        <end position="108"/>
    </location>
</feature>
<dbReference type="InterPro" id="IPR036465">
    <property type="entry name" value="vWFA_dom_sf"/>
</dbReference>
<dbReference type="InterPro" id="IPR002035">
    <property type="entry name" value="VWF_A"/>
</dbReference>
<dbReference type="Gene3D" id="3.40.50.410">
    <property type="entry name" value="von Willebrand factor, type A domain"/>
    <property type="match status" value="1"/>
</dbReference>
<dbReference type="Proteomes" id="UP000248783">
    <property type="component" value="Unassembled WGS sequence"/>
</dbReference>
<dbReference type="Pfam" id="PF00092">
    <property type="entry name" value="VWA"/>
    <property type="match status" value="1"/>
</dbReference>
<dbReference type="SMART" id="SM00327">
    <property type="entry name" value="VWA"/>
    <property type="match status" value="1"/>
</dbReference>
<keyword evidence="5" id="KW-1185">Reference proteome</keyword>
<accession>A0A2W5WN81</accession>
<evidence type="ECO:0000313" key="5">
    <source>
        <dbReference type="Proteomes" id="UP000248783"/>
    </source>
</evidence>
<feature type="region of interest" description="Disordered" evidence="1">
    <location>
        <begin position="783"/>
        <end position="812"/>
    </location>
</feature>
<feature type="region of interest" description="Disordered" evidence="1">
    <location>
        <begin position="1286"/>
        <end position="1385"/>
    </location>
</feature>
<reference evidence="4 5" key="1">
    <citation type="submission" date="2018-06" db="EMBL/GenBank/DDBJ databases">
        <title>Whole genome sequencing of a novel hydrocarbon degrading bacterial strain, PW21 isolated from oil contaminated produced water sample.</title>
        <authorList>
            <person name="Nagkirti P."/>
            <person name="Shaikh A."/>
            <person name="Gowdaman V."/>
            <person name="Engineer A.E."/>
            <person name="Dagar S."/>
            <person name="Dhakephalkar P.K."/>
        </authorList>
    </citation>
    <scope>NUCLEOTIDE SEQUENCE [LARGE SCALE GENOMIC DNA]</scope>
    <source>
        <strain evidence="4 5">PW21</strain>
    </source>
</reference>
<feature type="compositionally biased region" description="Low complexity" evidence="1">
    <location>
        <begin position="1334"/>
        <end position="1362"/>
    </location>
</feature>
<feature type="chain" id="PRO_5038465508" description="VWFA domain-containing protein" evidence="2">
    <location>
        <begin position="20"/>
        <end position="1385"/>
    </location>
</feature>
<feature type="compositionally biased region" description="Low complexity" evidence="1">
    <location>
        <begin position="1372"/>
        <end position="1385"/>
    </location>
</feature>
<evidence type="ECO:0000256" key="2">
    <source>
        <dbReference type="SAM" id="SignalP"/>
    </source>
</evidence>
<gene>
    <name evidence="4" type="ORF">DNL40_10095</name>
</gene>
<name>A0A2W5WN81_9MICO</name>
<feature type="compositionally biased region" description="Polar residues" evidence="1">
    <location>
        <begin position="791"/>
        <end position="804"/>
    </location>
</feature>
<feature type="region of interest" description="Disordered" evidence="1">
    <location>
        <begin position="17"/>
        <end position="108"/>
    </location>
</feature>
<feature type="signal peptide" evidence="2">
    <location>
        <begin position="1"/>
        <end position="19"/>
    </location>
</feature>
<comment type="caution">
    <text evidence="4">The sequence shown here is derived from an EMBL/GenBank/DDBJ whole genome shotgun (WGS) entry which is preliminary data.</text>
</comment>
<dbReference type="SUPFAM" id="SSF53300">
    <property type="entry name" value="vWA-like"/>
    <property type="match status" value="1"/>
</dbReference>
<feature type="domain" description="VWFA" evidence="3">
    <location>
        <begin position="269"/>
        <end position="454"/>
    </location>
</feature>
<protein>
    <recommendedName>
        <fullName evidence="3">VWFA domain-containing protein</fullName>
    </recommendedName>
</protein>